<evidence type="ECO:0000256" key="2">
    <source>
        <dbReference type="ARBA" id="ARBA00022475"/>
    </source>
</evidence>
<accession>A0A2T3NJZ9</accession>
<proteinExistence type="predicted"/>
<keyword evidence="3 6" id="KW-0812">Transmembrane</keyword>
<dbReference type="NCBIfam" id="NF008245">
    <property type="entry name" value="PRK11021.1"/>
    <property type="match status" value="1"/>
</dbReference>
<evidence type="ECO:0000256" key="3">
    <source>
        <dbReference type="ARBA" id="ARBA00022692"/>
    </source>
</evidence>
<reference evidence="7 8" key="1">
    <citation type="submission" date="2018-03" db="EMBL/GenBank/DDBJ databases">
        <title>Whole genome sequencing of Histamine producing bacteria.</title>
        <authorList>
            <person name="Butler K."/>
        </authorList>
    </citation>
    <scope>NUCLEOTIDE SEQUENCE [LARGE SCALE GENOMIC DNA]</scope>
    <source>
        <strain evidence="7 8">DSM 19138</strain>
    </source>
</reference>
<name>A0A2T3NJZ9_9GAMM</name>
<dbReference type="AlphaFoldDB" id="A0A2T3NJZ9"/>
<dbReference type="EMBL" id="PYMB01000001">
    <property type="protein sequence ID" value="PSW15800.1"/>
    <property type="molecule type" value="Genomic_DNA"/>
</dbReference>
<comment type="caution">
    <text evidence="7">The sequence shown here is derived from an EMBL/GenBank/DDBJ whole genome shotgun (WGS) entry which is preliminary data.</text>
</comment>
<dbReference type="Gene3D" id="1.20.1740.10">
    <property type="entry name" value="Amino acid/polyamine transporter I"/>
    <property type="match status" value="1"/>
</dbReference>
<feature type="transmembrane region" description="Helical" evidence="6">
    <location>
        <begin position="43"/>
        <end position="62"/>
    </location>
</feature>
<comment type="subcellular location">
    <subcellularLocation>
        <location evidence="1">Cell membrane</location>
        <topology evidence="1">Multi-pass membrane protein</topology>
    </subcellularLocation>
</comment>
<dbReference type="GO" id="GO:0005886">
    <property type="term" value="C:plasma membrane"/>
    <property type="evidence" value="ECO:0007669"/>
    <property type="project" value="UniProtKB-SubCell"/>
</dbReference>
<dbReference type="RefSeq" id="WP_107296418.1">
    <property type="nucleotide sequence ID" value="NZ_PYMB01000001.1"/>
</dbReference>
<evidence type="ECO:0000313" key="8">
    <source>
        <dbReference type="Proteomes" id="UP000241346"/>
    </source>
</evidence>
<dbReference type="InterPro" id="IPR050367">
    <property type="entry name" value="APC_superfamily"/>
</dbReference>
<feature type="transmembrane region" description="Helical" evidence="6">
    <location>
        <begin position="186"/>
        <end position="207"/>
    </location>
</feature>
<keyword evidence="5 6" id="KW-0472">Membrane</keyword>
<dbReference type="PIRSF" id="PIRSF006060">
    <property type="entry name" value="AA_transporter"/>
    <property type="match status" value="1"/>
</dbReference>
<feature type="transmembrane region" description="Helical" evidence="6">
    <location>
        <begin position="147"/>
        <end position="166"/>
    </location>
</feature>
<dbReference type="Proteomes" id="UP000241346">
    <property type="component" value="Unassembled WGS sequence"/>
</dbReference>
<dbReference type="PANTHER" id="PTHR42770:SF13">
    <property type="entry name" value="L-METHIONINE_BRANCHED-CHAIN AMINO ACID EXPORTER YJEH"/>
    <property type="match status" value="1"/>
</dbReference>
<evidence type="ECO:0000256" key="5">
    <source>
        <dbReference type="ARBA" id="ARBA00023136"/>
    </source>
</evidence>
<feature type="transmembrane region" description="Helical" evidence="6">
    <location>
        <begin position="343"/>
        <end position="361"/>
    </location>
</feature>
<evidence type="ECO:0000256" key="6">
    <source>
        <dbReference type="SAM" id="Phobius"/>
    </source>
</evidence>
<feature type="transmembrane region" description="Helical" evidence="6">
    <location>
        <begin position="373"/>
        <end position="406"/>
    </location>
</feature>
<protein>
    <submittedName>
        <fullName evidence="7">L-methionine/branched-chain amino acid transporter</fullName>
    </submittedName>
</protein>
<dbReference type="OrthoDB" id="9117841at2"/>
<feature type="transmembrane region" description="Helical" evidence="6">
    <location>
        <begin position="123"/>
        <end position="140"/>
    </location>
</feature>
<keyword evidence="2" id="KW-1003">Cell membrane</keyword>
<dbReference type="Pfam" id="PF13520">
    <property type="entry name" value="AA_permease_2"/>
    <property type="match status" value="1"/>
</dbReference>
<dbReference type="PANTHER" id="PTHR42770">
    <property type="entry name" value="AMINO ACID TRANSPORTER-RELATED"/>
    <property type="match status" value="1"/>
</dbReference>
<evidence type="ECO:0000256" key="4">
    <source>
        <dbReference type="ARBA" id="ARBA00022989"/>
    </source>
</evidence>
<dbReference type="GO" id="GO:0022857">
    <property type="term" value="F:transmembrane transporter activity"/>
    <property type="evidence" value="ECO:0007669"/>
    <property type="project" value="InterPro"/>
</dbReference>
<feature type="transmembrane region" description="Helical" evidence="6">
    <location>
        <begin position="262"/>
        <end position="286"/>
    </location>
</feature>
<sequence length="418" mass="45278">MSELKSDITLLGGIGMMSTTLLGTGLFMVPAIAASIAGQEILWAWWFLIIAVCPIAITFAALGRRYPHAGGTAYFVKQAFGERLEKAIGLLFISVIPVGIPAAITIAGGFAQQFLPDYLSGSLVTQLLVVILLIIINLIGIKSSSRFQTFIAIGIMALVAAFIWRAEPTNLTLFPSSNPIEHVSNITMAISVMFWCFVGIEAFAHMGEDFKNPERDYPISIIIGCLVAGIVYYLFSTLILEFHAYGSGNVNIMSVPLLTSKLFGSGAIWIISIVGFLACFATINLYTQSLSRMVWSLAREYRPESKLAMISNNGVPKQATLFVGAILVVSCVLGDLLDVDAEAFLTLANSIFVLIYLFAMWSAVKLLKKTAKLVAAIGMVICILVFIFIGISMLYSVCLLGVLWWAIPKLEGVGTTQV</sequence>
<feature type="transmembrane region" description="Helical" evidence="6">
    <location>
        <begin position="87"/>
        <end position="111"/>
    </location>
</feature>
<organism evidence="7 8">
    <name type="scientific">Photobacterium rosenbergii</name>
    <dbReference type="NCBI Taxonomy" id="294936"/>
    <lineage>
        <taxon>Bacteria</taxon>
        <taxon>Pseudomonadati</taxon>
        <taxon>Pseudomonadota</taxon>
        <taxon>Gammaproteobacteria</taxon>
        <taxon>Vibrionales</taxon>
        <taxon>Vibrionaceae</taxon>
        <taxon>Photobacterium</taxon>
    </lineage>
</organism>
<feature type="transmembrane region" description="Helical" evidence="6">
    <location>
        <begin position="12"/>
        <end position="37"/>
    </location>
</feature>
<dbReference type="InterPro" id="IPR002293">
    <property type="entry name" value="AA/rel_permease1"/>
</dbReference>
<evidence type="ECO:0000256" key="1">
    <source>
        <dbReference type="ARBA" id="ARBA00004651"/>
    </source>
</evidence>
<evidence type="ECO:0000313" key="7">
    <source>
        <dbReference type="EMBL" id="PSW15800.1"/>
    </source>
</evidence>
<keyword evidence="4 6" id="KW-1133">Transmembrane helix</keyword>
<feature type="transmembrane region" description="Helical" evidence="6">
    <location>
        <begin position="219"/>
        <end position="242"/>
    </location>
</feature>
<gene>
    <name evidence="7" type="ORF">C9J01_01935</name>
</gene>